<dbReference type="InterPro" id="IPR007318">
    <property type="entry name" value="Phopholipid_MeTrfase"/>
</dbReference>
<evidence type="ECO:0000256" key="4">
    <source>
        <dbReference type="ARBA" id="ARBA00023136"/>
    </source>
</evidence>
<feature type="transmembrane region" description="Helical" evidence="5">
    <location>
        <begin position="9"/>
        <end position="26"/>
    </location>
</feature>
<dbReference type="InterPro" id="IPR052527">
    <property type="entry name" value="Metal_cation-efflux_comp"/>
</dbReference>
<dbReference type="AlphaFoldDB" id="A0A066ZZP8"/>
<keyword evidence="2 5" id="KW-0812">Transmembrane</keyword>
<reference evidence="6 7" key="1">
    <citation type="submission" date="2014-04" db="EMBL/GenBank/DDBJ databases">
        <title>Draft genome sequence of Hydrogenovibrio marinus MH-110, a model organism for aerobic H2 metabolism.</title>
        <authorList>
            <person name="Cha H.J."/>
            <person name="Jo B.H."/>
            <person name="Hwang B.H."/>
        </authorList>
    </citation>
    <scope>NUCLEOTIDE SEQUENCE [LARGE SCALE GENOMIC DNA]</scope>
    <source>
        <strain evidence="6 7">MH-110</strain>
    </source>
</reference>
<proteinExistence type="predicted"/>
<accession>A0A066ZZP8</accession>
<dbReference type="Gene3D" id="1.20.120.1630">
    <property type="match status" value="1"/>
</dbReference>
<protein>
    <recommendedName>
        <fullName evidence="8">Isoprenylcysteine carboxyl methyltransferase</fullName>
    </recommendedName>
</protein>
<evidence type="ECO:0000256" key="2">
    <source>
        <dbReference type="ARBA" id="ARBA00022692"/>
    </source>
</evidence>
<evidence type="ECO:0000256" key="5">
    <source>
        <dbReference type="SAM" id="Phobius"/>
    </source>
</evidence>
<dbReference type="STRING" id="28885.EI16_04590"/>
<evidence type="ECO:0008006" key="8">
    <source>
        <dbReference type="Google" id="ProtNLM"/>
    </source>
</evidence>
<dbReference type="PANTHER" id="PTHR43847:SF1">
    <property type="entry name" value="BLL3993 PROTEIN"/>
    <property type="match status" value="1"/>
</dbReference>
<feature type="transmembrane region" description="Helical" evidence="5">
    <location>
        <begin position="38"/>
        <end position="59"/>
    </location>
</feature>
<evidence type="ECO:0000256" key="1">
    <source>
        <dbReference type="ARBA" id="ARBA00004127"/>
    </source>
</evidence>
<name>A0A066ZZP8_HYDMR</name>
<gene>
    <name evidence="6" type="ORF">EI16_04590</name>
</gene>
<keyword evidence="3 5" id="KW-1133">Transmembrane helix</keyword>
<evidence type="ECO:0000313" key="7">
    <source>
        <dbReference type="Proteomes" id="UP000027341"/>
    </source>
</evidence>
<comment type="caution">
    <text evidence="6">The sequence shown here is derived from an EMBL/GenBank/DDBJ whole genome shotgun (WGS) entry which is preliminary data.</text>
</comment>
<keyword evidence="4 5" id="KW-0472">Membrane</keyword>
<dbReference type="Pfam" id="PF04191">
    <property type="entry name" value="PEMT"/>
    <property type="match status" value="1"/>
</dbReference>
<sequence length="149" mass="17487">MLQKLAHPFISYSLVIGQLACIFALLELEPWFSANLWLLLQFMGVGLGLWAVTTMHLGRFNIVPDPMPDAQLVMKGPYRWIRHPMYSSLLYFFFPIAVQSQNPITWLCYGLLLVDLVLKLHYEERLLKQKFTNYPDYQTKSKKLIPYLF</sequence>
<keyword evidence="7" id="KW-1185">Reference proteome</keyword>
<comment type="subcellular location">
    <subcellularLocation>
        <location evidence="1">Endomembrane system</location>
        <topology evidence="1">Multi-pass membrane protein</topology>
    </subcellularLocation>
</comment>
<evidence type="ECO:0000313" key="6">
    <source>
        <dbReference type="EMBL" id="KDN95585.1"/>
    </source>
</evidence>
<organism evidence="6 7">
    <name type="scientific">Hydrogenovibrio marinus</name>
    <dbReference type="NCBI Taxonomy" id="28885"/>
    <lineage>
        <taxon>Bacteria</taxon>
        <taxon>Pseudomonadati</taxon>
        <taxon>Pseudomonadota</taxon>
        <taxon>Gammaproteobacteria</taxon>
        <taxon>Thiotrichales</taxon>
        <taxon>Piscirickettsiaceae</taxon>
        <taxon>Hydrogenovibrio</taxon>
    </lineage>
</organism>
<dbReference type="RefSeq" id="WP_029909983.1">
    <property type="nucleotide sequence ID" value="NZ_AP020335.1"/>
</dbReference>
<dbReference type="PANTHER" id="PTHR43847">
    <property type="entry name" value="BLL3993 PROTEIN"/>
    <property type="match status" value="1"/>
</dbReference>
<dbReference type="Proteomes" id="UP000027341">
    <property type="component" value="Unassembled WGS sequence"/>
</dbReference>
<dbReference type="GO" id="GO:0012505">
    <property type="term" value="C:endomembrane system"/>
    <property type="evidence" value="ECO:0007669"/>
    <property type="project" value="UniProtKB-SubCell"/>
</dbReference>
<evidence type="ECO:0000256" key="3">
    <source>
        <dbReference type="ARBA" id="ARBA00022989"/>
    </source>
</evidence>
<dbReference type="EMBL" id="JMIU01000001">
    <property type="protein sequence ID" value="KDN95585.1"/>
    <property type="molecule type" value="Genomic_DNA"/>
</dbReference>